<comment type="caution">
    <text evidence="1">The sequence shown here is derived from an EMBL/GenBank/DDBJ whole genome shotgun (WGS) entry which is preliminary data.</text>
</comment>
<sequence length="448" mass="49573">MAGKLLIRMFDVGLGDCIYCRIPDGHEDGRDFHILIDCGSLSGLDYLTAALEKLKIMLPDDGAKKRLDLLIVTHQHKDHILGFTPDPWADFSVGALWMSAAMDPDHPEARNARQLHAFAGGMIKQAQHLNFSPELEGLFAAYAATNDVAVETLQKTIPVKNNIKPVYVHAGMDTDDKLKLPLKNAALRILGPENDIDLYYLGKPENPSMHGVMSVMDAVAKFTAPNTAPSKSTPLPTNIAAADFRRLQSRMLSTALAFADLDGKVTNNTSVVLLIEWKGKRLLFVGDAEWDARYDEGEANGSWNVMWNKRHPVLAKPLDFLKIGHHGSENATPWNDNPLRDPAKPNEPLHILNAILPKNGTPIASAGVSTRRGQYKTIPKADLLVELGSRVATKRDYARAFKSAHINTSLINKFDEFEQTWFASPQPLRTDLEDMLSDRGFIDIEISA</sequence>
<accession>A0A839U734</accession>
<keyword evidence="1" id="KW-0378">Hydrolase</keyword>
<dbReference type="InterPro" id="IPR052159">
    <property type="entry name" value="Competence_DNA_uptake"/>
</dbReference>
<dbReference type="Proteomes" id="UP000554520">
    <property type="component" value="Unassembled WGS sequence"/>
</dbReference>
<dbReference type="InterPro" id="IPR036866">
    <property type="entry name" value="RibonucZ/Hydroxyglut_hydro"/>
</dbReference>
<dbReference type="SUPFAM" id="SSF56281">
    <property type="entry name" value="Metallo-hydrolase/oxidoreductase"/>
    <property type="match status" value="1"/>
</dbReference>
<name>A0A839U734_9HYPH</name>
<reference evidence="1 2" key="1">
    <citation type="submission" date="2020-08" db="EMBL/GenBank/DDBJ databases">
        <title>Genomic Encyclopedia of Type Strains, Phase III (KMG-III): the genomes of soil and plant-associated and newly described type strains.</title>
        <authorList>
            <person name="Whitman W."/>
        </authorList>
    </citation>
    <scope>NUCLEOTIDE SEQUENCE [LARGE SCALE GENOMIC DNA]</scope>
    <source>
        <strain evidence="1 2">CECT 7015</strain>
    </source>
</reference>
<dbReference type="Gene3D" id="3.60.15.10">
    <property type="entry name" value="Ribonuclease Z/Hydroxyacylglutathione hydrolase-like"/>
    <property type="match status" value="1"/>
</dbReference>
<organism evidence="1 2">
    <name type="scientific">Phyllobacterium trifolii</name>
    <dbReference type="NCBI Taxonomy" id="300193"/>
    <lineage>
        <taxon>Bacteria</taxon>
        <taxon>Pseudomonadati</taxon>
        <taxon>Pseudomonadota</taxon>
        <taxon>Alphaproteobacteria</taxon>
        <taxon>Hyphomicrobiales</taxon>
        <taxon>Phyllobacteriaceae</taxon>
        <taxon>Phyllobacterium</taxon>
    </lineage>
</organism>
<dbReference type="PANTHER" id="PTHR30619:SF1">
    <property type="entry name" value="RECOMBINATION PROTEIN 2"/>
    <property type="match status" value="1"/>
</dbReference>
<protein>
    <submittedName>
        <fullName evidence="1">Beta-lactamase superfamily II metal-dependent hydrolase</fullName>
    </submittedName>
</protein>
<dbReference type="GO" id="GO:0016787">
    <property type="term" value="F:hydrolase activity"/>
    <property type="evidence" value="ECO:0007669"/>
    <property type="project" value="UniProtKB-KW"/>
</dbReference>
<gene>
    <name evidence="1" type="ORF">FHS21_002732</name>
</gene>
<proteinExistence type="predicted"/>
<dbReference type="AlphaFoldDB" id="A0A839U734"/>
<evidence type="ECO:0000313" key="2">
    <source>
        <dbReference type="Proteomes" id="UP000554520"/>
    </source>
</evidence>
<dbReference type="EMBL" id="JACHXN010000007">
    <property type="protein sequence ID" value="MBB3146317.1"/>
    <property type="molecule type" value="Genomic_DNA"/>
</dbReference>
<evidence type="ECO:0000313" key="1">
    <source>
        <dbReference type="EMBL" id="MBB3146317.1"/>
    </source>
</evidence>
<dbReference type="RefSeq" id="WP_183662166.1">
    <property type="nucleotide sequence ID" value="NZ_JACHXN010000007.1"/>
</dbReference>
<keyword evidence="2" id="KW-1185">Reference proteome</keyword>
<dbReference type="PANTHER" id="PTHR30619">
    <property type="entry name" value="DNA INTERNALIZATION/COMPETENCE PROTEIN COMEC/REC2"/>
    <property type="match status" value="1"/>
</dbReference>